<dbReference type="EC" id="2.7.1.40" evidence="3 12"/>
<keyword evidence="8" id="KW-0067">ATP-binding</keyword>
<keyword evidence="5" id="KW-0479">Metal-binding</keyword>
<dbReference type="STRING" id="1169143.GCA_000383275_04173"/>
<evidence type="ECO:0000256" key="12">
    <source>
        <dbReference type="NCBIfam" id="TIGR01064"/>
    </source>
</evidence>
<gene>
    <name evidence="17" type="ORF">BX591_102148</name>
</gene>
<comment type="pathway">
    <text evidence="1 13">Carbohydrate degradation; glycolysis; pyruvate from D-glyceraldehyde 3-phosphate: step 5/5.</text>
</comment>
<dbReference type="NCBIfam" id="NF004491">
    <property type="entry name" value="PRK05826.1"/>
    <property type="match status" value="1"/>
</dbReference>
<dbReference type="Gene3D" id="2.40.33.10">
    <property type="entry name" value="PK beta-barrel domain-like"/>
    <property type="match status" value="1"/>
</dbReference>
<evidence type="ECO:0000256" key="10">
    <source>
        <dbReference type="ARBA" id="ARBA00023152"/>
    </source>
</evidence>
<evidence type="ECO:0000256" key="8">
    <source>
        <dbReference type="ARBA" id="ARBA00022840"/>
    </source>
</evidence>
<reference evidence="17 18" key="1">
    <citation type="submission" date="2018-06" db="EMBL/GenBank/DDBJ databases">
        <title>Genomic Encyclopedia of Type Strains, Phase III (KMG-III): the genomes of soil and plant-associated and newly described type strains.</title>
        <authorList>
            <person name="Whitman W."/>
        </authorList>
    </citation>
    <scope>NUCLEOTIDE SEQUENCE [LARGE SCALE GENOMIC DNA]</scope>
    <source>
        <strain evidence="17 18">LMG 23644</strain>
    </source>
</reference>
<keyword evidence="4 13" id="KW-0808">Transferase</keyword>
<feature type="region of interest" description="Disordered" evidence="14">
    <location>
        <begin position="108"/>
        <end position="135"/>
    </location>
</feature>
<dbReference type="Pfam" id="PF02887">
    <property type="entry name" value="PK_C"/>
    <property type="match status" value="1"/>
</dbReference>
<dbReference type="GO" id="GO:0016301">
    <property type="term" value="F:kinase activity"/>
    <property type="evidence" value="ECO:0007669"/>
    <property type="project" value="UniProtKB-KW"/>
</dbReference>
<evidence type="ECO:0000256" key="2">
    <source>
        <dbReference type="ARBA" id="ARBA00008663"/>
    </source>
</evidence>
<dbReference type="Gene3D" id="3.40.1380.20">
    <property type="entry name" value="Pyruvate kinase, C-terminal domain"/>
    <property type="match status" value="1"/>
</dbReference>
<feature type="domain" description="Pyruvate kinase C-terminal" evidence="16">
    <location>
        <begin position="503"/>
        <end position="615"/>
    </location>
</feature>
<dbReference type="SUPFAM" id="SSF50800">
    <property type="entry name" value="PK beta-barrel domain-like"/>
    <property type="match status" value="1"/>
</dbReference>
<proteinExistence type="inferred from homology"/>
<dbReference type="Pfam" id="PF00224">
    <property type="entry name" value="PK"/>
    <property type="match status" value="1"/>
</dbReference>
<keyword evidence="10 13" id="KW-0324">Glycolysis</keyword>
<comment type="caution">
    <text evidence="17">The sequence shown here is derived from an EMBL/GenBank/DDBJ whole genome shotgun (WGS) entry which is preliminary data.</text>
</comment>
<dbReference type="InterPro" id="IPR040442">
    <property type="entry name" value="Pyrv_kinase-like_dom_sf"/>
</dbReference>
<dbReference type="InterPro" id="IPR015813">
    <property type="entry name" value="Pyrv/PenolPyrv_kinase-like_dom"/>
</dbReference>
<dbReference type="UniPathway" id="UPA00109">
    <property type="reaction ID" value="UER00188"/>
</dbReference>
<name>A0A329D5J8_9BURK</name>
<dbReference type="SUPFAM" id="SSF51621">
    <property type="entry name" value="Phosphoenolpyruvate/pyruvate domain"/>
    <property type="match status" value="1"/>
</dbReference>
<comment type="catalytic activity">
    <reaction evidence="13">
        <text>pyruvate + ATP = phosphoenolpyruvate + ADP + H(+)</text>
        <dbReference type="Rhea" id="RHEA:18157"/>
        <dbReference type="ChEBI" id="CHEBI:15361"/>
        <dbReference type="ChEBI" id="CHEBI:15378"/>
        <dbReference type="ChEBI" id="CHEBI:30616"/>
        <dbReference type="ChEBI" id="CHEBI:58702"/>
        <dbReference type="ChEBI" id="CHEBI:456216"/>
        <dbReference type="EC" id="2.7.1.40"/>
    </reaction>
</comment>
<dbReference type="Gene3D" id="3.20.20.60">
    <property type="entry name" value="Phosphoenolpyruvate-binding domains"/>
    <property type="match status" value="1"/>
</dbReference>
<feature type="region of interest" description="Disordered" evidence="14">
    <location>
        <begin position="1"/>
        <end position="62"/>
    </location>
</feature>
<dbReference type="FunFam" id="2.40.33.10:FF:000001">
    <property type="entry name" value="Pyruvate kinase"/>
    <property type="match status" value="1"/>
</dbReference>
<dbReference type="AlphaFoldDB" id="A0A329D5J8"/>
<keyword evidence="6" id="KW-0547">Nucleotide-binding</keyword>
<accession>A0A329D5J8</accession>
<evidence type="ECO:0000256" key="11">
    <source>
        <dbReference type="ARBA" id="ARBA00023317"/>
    </source>
</evidence>
<dbReference type="InterPro" id="IPR015793">
    <property type="entry name" value="Pyrv_Knase_brl"/>
</dbReference>
<evidence type="ECO:0000256" key="5">
    <source>
        <dbReference type="ARBA" id="ARBA00022723"/>
    </source>
</evidence>
<dbReference type="Proteomes" id="UP000248918">
    <property type="component" value="Unassembled WGS sequence"/>
</dbReference>
<evidence type="ECO:0000256" key="3">
    <source>
        <dbReference type="ARBA" id="ARBA00012142"/>
    </source>
</evidence>
<dbReference type="GO" id="GO:0005524">
    <property type="term" value="F:ATP binding"/>
    <property type="evidence" value="ECO:0007669"/>
    <property type="project" value="UniProtKB-KW"/>
</dbReference>
<dbReference type="PANTHER" id="PTHR11817">
    <property type="entry name" value="PYRUVATE KINASE"/>
    <property type="match status" value="1"/>
</dbReference>
<feature type="compositionally biased region" description="Polar residues" evidence="14">
    <location>
        <begin position="40"/>
        <end position="50"/>
    </location>
</feature>
<dbReference type="SUPFAM" id="SSF52935">
    <property type="entry name" value="PK C-terminal domain-like"/>
    <property type="match status" value="1"/>
</dbReference>
<sequence>MTKSAKTRGARSPRNTEAAQAGERATRSAATQAAADPTAVNTTETPQPEKSGSPLAHAELTTTGEAAELSIGQAAQSQAELPDDEVALAEPPARPVLVSNTASPHKATLVSTGAQPPAASFGAQPPHPTRSAIPSDLTQTRRLMHRATKIVATIGPASSTPEILLKMIQAGLDVVRLNFSHGTADDHRQRAEFVREAARQAGREVAIMADLQGPKIRVGKFENGKIMLVAGEPFILDAECELGNEQRAGLDYKDLPRDLKPGDVLLLNDGLIVLDVARVIGSEIHTIVKIGGELSNNKGINRQGGGLSAPALTAKDMEDIRTAMSLGVDYVAVSFPKNATDMEMARQLANIAGAPFGIKPKMIAKIERAEAIPALQGILDASDGIMVARGDLAVEVGNAAVPALQKRMIRMARESNKFVITATQMMESMIYAPVPTRAEVSDVANAVLDGTDAVMLSAESAAGKYPVQTIETMAAICVEAEKSEQSELDKDFLDRTFTRIDQSIAMGALFTAYHLGAKAIVALTESGSTALWMSRHWTHVPIFALTPRVGSERAMALYRNVTSLHLDTNTDRDTALQQALETVVSKGYASHGDMVVLTVGEPMGQAGGTNTLKIVRVGEPY</sequence>
<dbReference type="InterPro" id="IPR011037">
    <property type="entry name" value="Pyrv_Knase-like_insert_dom_sf"/>
</dbReference>
<organism evidence="17 18">
    <name type="scientific">Paraburkholderia bryophila</name>
    <dbReference type="NCBI Taxonomy" id="420952"/>
    <lineage>
        <taxon>Bacteria</taxon>
        <taxon>Pseudomonadati</taxon>
        <taxon>Pseudomonadota</taxon>
        <taxon>Betaproteobacteria</taxon>
        <taxon>Burkholderiales</taxon>
        <taxon>Burkholderiaceae</taxon>
        <taxon>Paraburkholderia</taxon>
    </lineage>
</organism>
<evidence type="ECO:0000259" key="15">
    <source>
        <dbReference type="Pfam" id="PF00224"/>
    </source>
</evidence>
<dbReference type="GO" id="GO:0000287">
    <property type="term" value="F:magnesium ion binding"/>
    <property type="evidence" value="ECO:0007669"/>
    <property type="project" value="UniProtKB-UniRule"/>
</dbReference>
<evidence type="ECO:0000256" key="7">
    <source>
        <dbReference type="ARBA" id="ARBA00022777"/>
    </source>
</evidence>
<evidence type="ECO:0000313" key="17">
    <source>
        <dbReference type="EMBL" id="RAS37865.1"/>
    </source>
</evidence>
<dbReference type="PRINTS" id="PR01050">
    <property type="entry name" value="PYRUVTKNASE"/>
</dbReference>
<dbReference type="InterPro" id="IPR015795">
    <property type="entry name" value="Pyrv_Knase_C"/>
</dbReference>
<comment type="similarity">
    <text evidence="2 13">Belongs to the pyruvate kinase family.</text>
</comment>
<evidence type="ECO:0000256" key="9">
    <source>
        <dbReference type="ARBA" id="ARBA00022842"/>
    </source>
</evidence>
<evidence type="ECO:0000256" key="6">
    <source>
        <dbReference type="ARBA" id="ARBA00022741"/>
    </source>
</evidence>
<evidence type="ECO:0000313" key="18">
    <source>
        <dbReference type="Proteomes" id="UP000248918"/>
    </source>
</evidence>
<evidence type="ECO:0000256" key="14">
    <source>
        <dbReference type="SAM" id="MobiDB-lite"/>
    </source>
</evidence>
<dbReference type="EMBL" id="QLTK01000002">
    <property type="protein sequence ID" value="RAS37865.1"/>
    <property type="molecule type" value="Genomic_DNA"/>
</dbReference>
<dbReference type="GO" id="GO:0030955">
    <property type="term" value="F:potassium ion binding"/>
    <property type="evidence" value="ECO:0007669"/>
    <property type="project" value="UniProtKB-UniRule"/>
</dbReference>
<dbReference type="NCBIfam" id="TIGR01064">
    <property type="entry name" value="pyruv_kin"/>
    <property type="match status" value="1"/>
</dbReference>
<feature type="compositionally biased region" description="Low complexity" evidence="14">
    <location>
        <begin position="27"/>
        <end position="39"/>
    </location>
</feature>
<feature type="compositionally biased region" description="Basic residues" evidence="14">
    <location>
        <begin position="1"/>
        <end position="11"/>
    </location>
</feature>
<keyword evidence="7 13" id="KW-0418">Kinase</keyword>
<evidence type="ECO:0000259" key="16">
    <source>
        <dbReference type="Pfam" id="PF02887"/>
    </source>
</evidence>
<dbReference type="GO" id="GO:0004743">
    <property type="term" value="F:pyruvate kinase activity"/>
    <property type="evidence" value="ECO:0007669"/>
    <property type="project" value="UniProtKB-UniRule"/>
</dbReference>
<evidence type="ECO:0000256" key="4">
    <source>
        <dbReference type="ARBA" id="ARBA00022679"/>
    </source>
</evidence>
<evidence type="ECO:0000256" key="1">
    <source>
        <dbReference type="ARBA" id="ARBA00004997"/>
    </source>
</evidence>
<keyword evidence="9 13" id="KW-0460">Magnesium</keyword>
<dbReference type="InterPro" id="IPR001697">
    <property type="entry name" value="Pyr_Knase"/>
</dbReference>
<dbReference type="InterPro" id="IPR036918">
    <property type="entry name" value="Pyrv_Knase_C_sf"/>
</dbReference>
<evidence type="ECO:0000256" key="13">
    <source>
        <dbReference type="RuleBase" id="RU000504"/>
    </source>
</evidence>
<dbReference type="InterPro" id="IPR015806">
    <property type="entry name" value="Pyrv_Knase_insert_dom_sf"/>
</dbReference>
<protein>
    <recommendedName>
        <fullName evidence="3 12">Pyruvate kinase</fullName>
        <ecNumber evidence="3 12">2.7.1.40</ecNumber>
    </recommendedName>
</protein>
<feature type="domain" description="Pyruvate kinase barrel" evidence="15">
    <location>
        <begin position="146"/>
        <end position="470"/>
    </location>
</feature>
<dbReference type="NCBIfam" id="NF004978">
    <property type="entry name" value="PRK06354.1"/>
    <property type="match status" value="1"/>
</dbReference>
<keyword evidence="11 17" id="KW-0670">Pyruvate</keyword>